<evidence type="ECO:0000256" key="1">
    <source>
        <dbReference type="PROSITE-ProRule" id="PRU00339"/>
    </source>
</evidence>
<dbReference type="PROSITE" id="PS50005">
    <property type="entry name" value="TPR"/>
    <property type="match status" value="1"/>
</dbReference>
<dbReference type="Pfam" id="PF12688">
    <property type="entry name" value="TPR_5"/>
    <property type="match status" value="1"/>
</dbReference>
<evidence type="ECO:0000259" key="2">
    <source>
        <dbReference type="Pfam" id="PF12688"/>
    </source>
</evidence>
<keyword evidence="1" id="KW-0802">TPR repeat</keyword>
<feature type="repeat" description="TPR" evidence="1">
    <location>
        <begin position="35"/>
        <end position="68"/>
    </location>
</feature>
<reference evidence="3 4" key="1">
    <citation type="journal article" date="2019" name="Sci. Rep.">
        <title>Sulfobacillus thermotolerans: new insights into resistance and metabolic capacities of acidophilic chemolithotrophs.</title>
        <authorList>
            <person name="Panyushkina A.E."/>
            <person name="Babenko V.V."/>
            <person name="Nikitina A.S."/>
            <person name="Selezneva O.V."/>
            <person name="Tsaplina I.A."/>
            <person name="Letarova M.A."/>
            <person name="Kostryukova E.S."/>
            <person name="Letarov A.V."/>
        </authorList>
    </citation>
    <scope>NUCLEOTIDE SEQUENCE [LARGE SCALE GENOMIC DNA]</scope>
    <source>
        <strain evidence="3 4">Kr1</strain>
    </source>
</reference>
<gene>
    <name evidence="3" type="ORF">BXT84_04080</name>
</gene>
<dbReference type="EMBL" id="CP019454">
    <property type="protein sequence ID" value="AUW93234.1"/>
    <property type="molecule type" value="Genomic_DNA"/>
</dbReference>
<protein>
    <recommendedName>
        <fullName evidence="2">Tetratrico peptide repeat group 5 domain-containing protein</fullName>
    </recommendedName>
</protein>
<name>A0ABM6RPG0_9FIRM</name>
<organism evidence="3 4">
    <name type="scientific">Sulfobacillus thermotolerans</name>
    <dbReference type="NCBI Taxonomy" id="338644"/>
    <lineage>
        <taxon>Bacteria</taxon>
        <taxon>Bacillati</taxon>
        <taxon>Bacillota</taxon>
        <taxon>Clostridia</taxon>
        <taxon>Eubacteriales</taxon>
        <taxon>Clostridiales Family XVII. Incertae Sedis</taxon>
        <taxon>Sulfobacillus</taxon>
    </lineage>
</organism>
<dbReference type="SUPFAM" id="SSF48452">
    <property type="entry name" value="TPR-like"/>
    <property type="match status" value="1"/>
</dbReference>
<sequence length="161" mass="18376">MEPDLSVIRHLKSRGKFADARAQLEQWMAAERHNPYLEAEMGGVLDELGLIEEAVQFYEQALRHDPPAVLMQHLAIVLGNDLRLLGRIHESRQVLEKARSQGAPNEILDAVYALTLWRDEDRSAAFRLLWHLAMAGLDGERFDLYRGILRYGIDHLNDAGH</sequence>
<dbReference type="InterPro" id="IPR011990">
    <property type="entry name" value="TPR-like_helical_dom_sf"/>
</dbReference>
<accession>A0ABM6RPG0</accession>
<evidence type="ECO:0000313" key="4">
    <source>
        <dbReference type="Proteomes" id="UP000325292"/>
    </source>
</evidence>
<evidence type="ECO:0000313" key="3">
    <source>
        <dbReference type="EMBL" id="AUW93234.1"/>
    </source>
</evidence>
<dbReference type="Proteomes" id="UP000325292">
    <property type="component" value="Chromosome"/>
</dbReference>
<dbReference type="InterPro" id="IPR041656">
    <property type="entry name" value="TPR_5"/>
</dbReference>
<dbReference type="Gene3D" id="1.25.40.10">
    <property type="entry name" value="Tetratricopeptide repeat domain"/>
    <property type="match status" value="1"/>
</dbReference>
<keyword evidence="4" id="KW-1185">Reference proteome</keyword>
<proteinExistence type="predicted"/>
<feature type="domain" description="Tetratrico peptide repeat group 5" evidence="2">
    <location>
        <begin position="40"/>
        <end position="118"/>
    </location>
</feature>
<dbReference type="InterPro" id="IPR019734">
    <property type="entry name" value="TPR_rpt"/>
</dbReference>